<evidence type="ECO:0000313" key="1">
    <source>
        <dbReference type="EMBL" id="QAY66830.1"/>
    </source>
</evidence>
<keyword evidence="2" id="KW-1185">Reference proteome</keyword>
<proteinExistence type="predicted"/>
<dbReference type="KEGG" id="pprt:ET464_10930"/>
<reference evidence="1 2" key="1">
    <citation type="submission" date="2019-01" db="EMBL/GenBank/DDBJ databases">
        <title>Genome sequencing of strain FW100M-2.</title>
        <authorList>
            <person name="Heo J."/>
            <person name="Kim S.-J."/>
            <person name="Kim J.-S."/>
            <person name="Hong S.-B."/>
            <person name="Kwon S.-W."/>
        </authorList>
    </citation>
    <scope>NUCLEOTIDE SEQUENCE [LARGE SCALE GENOMIC DNA]</scope>
    <source>
        <strain evidence="1 2">FW100M-2</strain>
    </source>
</reference>
<dbReference type="OrthoDB" id="2609420at2"/>
<accession>A0A4P6EUB7</accession>
<gene>
    <name evidence="1" type="ORF">ET464_10930</name>
</gene>
<dbReference type="EMBL" id="CP035492">
    <property type="protein sequence ID" value="QAY66830.1"/>
    <property type="molecule type" value="Genomic_DNA"/>
</dbReference>
<dbReference type="AlphaFoldDB" id="A0A4P6EUB7"/>
<protein>
    <submittedName>
        <fullName evidence="1">Uncharacterized protein</fullName>
    </submittedName>
</protein>
<dbReference type="Proteomes" id="UP000293568">
    <property type="component" value="Chromosome"/>
</dbReference>
<organism evidence="1 2">
    <name type="scientific">Paenibacillus protaetiae</name>
    <dbReference type="NCBI Taxonomy" id="2509456"/>
    <lineage>
        <taxon>Bacteria</taxon>
        <taxon>Bacillati</taxon>
        <taxon>Bacillota</taxon>
        <taxon>Bacilli</taxon>
        <taxon>Bacillales</taxon>
        <taxon>Paenibacillaceae</taxon>
        <taxon>Paenibacillus</taxon>
    </lineage>
</organism>
<sequence length="141" mass="15807">MKSILVFVLFSGIVCWMMFSPVYRHVLIVRQAVLQQEVDYLLEVGASGAYGYIDNGMLTASKDRLRQFGLKPEDIVFRVSSTSGADASDAADPLPRGTGLRLEAEYPYEDLLRIDQLIGFDKPQKGAKLHAFGIRMSEYVR</sequence>
<evidence type="ECO:0000313" key="2">
    <source>
        <dbReference type="Proteomes" id="UP000293568"/>
    </source>
</evidence>
<name>A0A4P6EUB7_9BACL</name>